<proteinExistence type="predicted"/>
<protein>
    <recommendedName>
        <fullName evidence="1">DnaJ homologue subfamily C member 28 conserved domain-containing protein</fullName>
    </recommendedName>
</protein>
<reference evidence="3" key="1">
    <citation type="submission" date="2016-10" db="EMBL/GenBank/DDBJ databases">
        <authorList>
            <person name="Varghese N."/>
            <person name="Submissions S."/>
        </authorList>
    </citation>
    <scope>NUCLEOTIDE SEQUENCE [LARGE SCALE GENOMIC DNA]</scope>
    <source>
        <strain evidence="3">DSM 6150</strain>
    </source>
</reference>
<dbReference type="PANTHER" id="PTHR39158">
    <property type="entry name" value="OS08G0560600 PROTEIN"/>
    <property type="match status" value="1"/>
</dbReference>
<evidence type="ECO:0000313" key="2">
    <source>
        <dbReference type="EMBL" id="SFN70264.1"/>
    </source>
</evidence>
<evidence type="ECO:0000259" key="1">
    <source>
        <dbReference type="Pfam" id="PF09350"/>
    </source>
</evidence>
<dbReference type="STRING" id="83765.SAMN05660284_02074"/>
<dbReference type="PANTHER" id="PTHR39158:SF1">
    <property type="entry name" value="DNAJ HOMOLOG SUBFAMILY C MEMBER 28"/>
    <property type="match status" value="1"/>
</dbReference>
<dbReference type="Proteomes" id="UP000242869">
    <property type="component" value="Unassembled WGS sequence"/>
</dbReference>
<dbReference type="RefSeq" id="WP_091195688.1">
    <property type="nucleotide sequence ID" value="NZ_FOVE01000015.1"/>
</dbReference>
<organism evidence="2 3">
    <name type="scientific">Formivibrio citricus</name>
    <dbReference type="NCBI Taxonomy" id="83765"/>
    <lineage>
        <taxon>Bacteria</taxon>
        <taxon>Pseudomonadati</taxon>
        <taxon>Pseudomonadota</taxon>
        <taxon>Betaproteobacteria</taxon>
        <taxon>Neisseriales</taxon>
        <taxon>Chitinibacteraceae</taxon>
        <taxon>Formivibrio</taxon>
    </lineage>
</organism>
<dbReference type="AlphaFoldDB" id="A0A1I5B6E1"/>
<dbReference type="EMBL" id="FOVE01000015">
    <property type="protein sequence ID" value="SFN70264.1"/>
    <property type="molecule type" value="Genomic_DNA"/>
</dbReference>
<dbReference type="InterPro" id="IPR052573">
    <property type="entry name" value="DnaJ_C_subfamily_28"/>
</dbReference>
<name>A0A1I5B6E1_9NEIS</name>
<evidence type="ECO:0000313" key="3">
    <source>
        <dbReference type="Proteomes" id="UP000242869"/>
    </source>
</evidence>
<gene>
    <name evidence="2" type="ORF">SAMN05660284_02074</name>
</gene>
<accession>A0A1I5B6E1</accession>
<dbReference type="InterPro" id="IPR018961">
    <property type="entry name" value="DnaJ_homolog_subfam-C_membr-28"/>
</dbReference>
<keyword evidence="3" id="KW-1185">Reference proteome</keyword>
<sequence length="129" mass="14573">MWFMAQLAEKRIEEARDRGDLDNLPGAGQPLQLDDDPLVPEHQRMAYRILKNSGYLPPELEMHKEAVEIVLQLAKIDAGAEKVQLLDRLARINLWLAETGKRQLVVDEGYAERVAQRVSAPNAACDRLS</sequence>
<dbReference type="Pfam" id="PF09350">
    <property type="entry name" value="DJC28_CD"/>
    <property type="match status" value="1"/>
</dbReference>
<feature type="domain" description="DnaJ homologue subfamily C member 28 conserved" evidence="1">
    <location>
        <begin position="7"/>
        <end position="70"/>
    </location>
</feature>
<dbReference type="OrthoDB" id="9798476at2"/>